<organism evidence="2 3">
    <name type="scientific">Zostera marina</name>
    <name type="common">Eelgrass</name>
    <dbReference type="NCBI Taxonomy" id="29655"/>
    <lineage>
        <taxon>Eukaryota</taxon>
        <taxon>Viridiplantae</taxon>
        <taxon>Streptophyta</taxon>
        <taxon>Embryophyta</taxon>
        <taxon>Tracheophyta</taxon>
        <taxon>Spermatophyta</taxon>
        <taxon>Magnoliopsida</taxon>
        <taxon>Liliopsida</taxon>
        <taxon>Zosteraceae</taxon>
        <taxon>Zostera</taxon>
    </lineage>
</organism>
<comment type="caution">
    <text evidence="2">The sequence shown here is derived from an EMBL/GenBank/DDBJ whole genome shotgun (WGS) entry which is preliminary data.</text>
</comment>
<feature type="compositionally biased region" description="Basic and acidic residues" evidence="1">
    <location>
        <begin position="168"/>
        <end position="178"/>
    </location>
</feature>
<feature type="region of interest" description="Disordered" evidence="1">
    <location>
        <begin position="1"/>
        <end position="39"/>
    </location>
</feature>
<feature type="region of interest" description="Disordered" evidence="1">
    <location>
        <begin position="258"/>
        <end position="278"/>
    </location>
</feature>
<feature type="region of interest" description="Disordered" evidence="1">
    <location>
        <begin position="143"/>
        <end position="214"/>
    </location>
</feature>
<feature type="compositionally biased region" description="Basic and acidic residues" evidence="1">
    <location>
        <begin position="192"/>
        <end position="214"/>
    </location>
</feature>
<dbReference type="AlphaFoldDB" id="A0A0K9NPN5"/>
<feature type="compositionally biased region" description="Basic and acidic residues" evidence="1">
    <location>
        <begin position="649"/>
        <end position="675"/>
    </location>
</feature>
<evidence type="ECO:0000313" key="3">
    <source>
        <dbReference type="Proteomes" id="UP000036987"/>
    </source>
</evidence>
<reference evidence="3" key="1">
    <citation type="journal article" date="2016" name="Nature">
        <title>The genome of the seagrass Zostera marina reveals angiosperm adaptation to the sea.</title>
        <authorList>
            <person name="Olsen J.L."/>
            <person name="Rouze P."/>
            <person name="Verhelst B."/>
            <person name="Lin Y.-C."/>
            <person name="Bayer T."/>
            <person name="Collen J."/>
            <person name="Dattolo E."/>
            <person name="De Paoli E."/>
            <person name="Dittami S."/>
            <person name="Maumus F."/>
            <person name="Michel G."/>
            <person name="Kersting A."/>
            <person name="Lauritano C."/>
            <person name="Lohaus R."/>
            <person name="Toepel M."/>
            <person name="Tonon T."/>
            <person name="Vanneste K."/>
            <person name="Amirebrahimi M."/>
            <person name="Brakel J."/>
            <person name="Bostroem C."/>
            <person name="Chovatia M."/>
            <person name="Grimwood J."/>
            <person name="Jenkins J.W."/>
            <person name="Jueterbock A."/>
            <person name="Mraz A."/>
            <person name="Stam W.T."/>
            <person name="Tice H."/>
            <person name="Bornberg-Bauer E."/>
            <person name="Green P.J."/>
            <person name="Pearson G.A."/>
            <person name="Procaccini G."/>
            <person name="Duarte C.M."/>
            <person name="Schmutz J."/>
            <person name="Reusch T.B.H."/>
            <person name="Van de Peer Y."/>
        </authorList>
    </citation>
    <scope>NUCLEOTIDE SEQUENCE [LARGE SCALE GENOMIC DNA]</scope>
    <source>
        <strain evidence="3">cv. Finnish</strain>
    </source>
</reference>
<evidence type="ECO:0000256" key="1">
    <source>
        <dbReference type="SAM" id="MobiDB-lite"/>
    </source>
</evidence>
<evidence type="ECO:0000313" key="2">
    <source>
        <dbReference type="EMBL" id="KMZ58042.1"/>
    </source>
</evidence>
<protein>
    <submittedName>
        <fullName evidence="2">Uncharacterized protein</fullName>
    </submittedName>
</protein>
<dbReference type="EMBL" id="LFYR01001978">
    <property type="protein sequence ID" value="KMZ58042.1"/>
    <property type="molecule type" value="Genomic_DNA"/>
</dbReference>
<proteinExistence type="predicted"/>
<sequence>MEEVALRENLDVTPAKNDDTSNEKSLDSGDSAGKTERKQFKQKIKVLTTRPIEETIPMTEGVDFENIISFAVPNVASDSDNKVEEGTNIHQKAMANEIHDAIFSSNEEITDKKDSKPHSVILYNYSEKKTSEPLRTNFSAVIAKNTTEEDAQNNPKDELPTESANDDIDQRKNIKEDESYSGVYVSQTNLKDNTKSTKENVGQEKQEANDKIRSDTYKDFNQQTIEKNLQVSQFLMDQIIGSKSLFYAEDSNKKALDNKPYLSLDNKSQDDNEASAEDPKILNDSLKEVEMDVSQISKKIRKEELVGLCDSENTEKLSSNQPVLIEKLFEIANSNENKSKNLEILETKLKEEEIKDLADRIEENPEIIIKEERMDSADKIEEKPEIILKEERMGSADEIEEKPDIEMVDGTGTDSTSAGVEFGPRDTANKSNATVVEQTANTEIQLLPGSKTIVENIDLWKKNIPTDESKNISDMKQLQTNIDMVEDNTSKMVESALDKNAENSVSSEIVKKAENGTSIAISSPEVKESGSFDIDEIVRGKAAENQVLTEISSSEVNDVESEAEVQDSQFHVAKGLDYIIVRDNKHGEEIIENNDEQFKMMTTDEHVDRAKETNISDLKECGKQQEQKYVEVKNQKDENCMEENLGRKDAHDEVKNESEVQVKHTIEKSGHETEGKLSPPNKKQGTIFSGVRTKFKHSISSVKKAMMCSSSVTHLTQETR</sequence>
<feature type="region of interest" description="Disordered" evidence="1">
    <location>
        <begin position="407"/>
        <end position="428"/>
    </location>
</feature>
<keyword evidence="3" id="KW-1185">Reference proteome</keyword>
<name>A0A0K9NPN5_ZOSMR</name>
<feature type="region of interest" description="Disordered" evidence="1">
    <location>
        <begin position="649"/>
        <end position="686"/>
    </location>
</feature>
<accession>A0A0K9NPN5</accession>
<dbReference type="Proteomes" id="UP000036987">
    <property type="component" value="Unassembled WGS sequence"/>
</dbReference>
<gene>
    <name evidence="2" type="ORF">ZOSMA_7G00710</name>
</gene>